<dbReference type="GO" id="GO:0003725">
    <property type="term" value="F:double-stranded RNA binding"/>
    <property type="evidence" value="ECO:0007669"/>
    <property type="project" value="TreeGrafter"/>
</dbReference>
<dbReference type="Proteomes" id="UP001301350">
    <property type="component" value="Unassembled WGS sequence"/>
</dbReference>
<dbReference type="PANTHER" id="PTHR11207">
    <property type="entry name" value="RIBONUCLEASE III"/>
    <property type="match status" value="1"/>
</dbReference>
<evidence type="ECO:0000256" key="3">
    <source>
        <dbReference type="ARBA" id="ARBA00022801"/>
    </source>
</evidence>
<comment type="caution">
    <text evidence="9">The sequence shown here is derived from an EMBL/GenBank/DDBJ whole genome shotgun (WGS) entry which is preliminary data.</text>
</comment>
<feature type="region of interest" description="Disordered" evidence="6">
    <location>
        <begin position="263"/>
        <end position="310"/>
    </location>
</feature>
<evidence type="ECO:0000256" key="4">
    <source>
        <dbReference type="ARBA" id="ARBA00022884"/>
    </source>
</evidence>
<dbReference type="GO" id="GO:0006396">
    <property type="term" value="P:RNA processing"/>
    <property type="evidence" value="ECO:0007669"/>
    <property type="project" value="InterPro"/>
</dbReference>
<gene>
    <name evidence="9" type="ORF">CDCA_CDCA05G1621</name>
</gene>
<dbReference type="GO" id="GO:0005634">
    <property type="term" value="C:nucleus"/>
    <property type="evidence" value="ECO:0007669"/>
    <property type="project" value="TreeGrafter"/>
</dbReference>
<dbReference type="InterPro" id="IPR014720">
    <property type="entry name" value="dsRBD_dom"/>
</dbReference>
<feature type="domain" description="DRBM" evidence="7">
    <location>
        <begin position="359"/>
        <end position="411"/>
    </location>
</feature>
<keyword evidence="10" id="KW-1185">Reference proteome</keyword>
<dbReference type="PANTHER" id="PTHR11207:SF0">
    <property type="entry name" value="RIBONUCLEASE 3"/>
    <property type="match status" value="1"/>
</dbReference>
<dbReference type="Gene3D" id="3.30.160.20">
    <property type="match status" value="1"/>
</dbReference>
<dbReference type="SMART" id="SM00535">
    <property type="entry name" value="RIBOc"/>
    <property type="match status" value="1"/>
</dbReference>
<dbReference type="Gene3D" id="1.10.1520.10">
    <property type="entry name" value="Ribonuclease III domain"/>
    <property type="match status" value="1"/>
</dbReference>
<dbReference type="InterPro" id="IPR036389">
    <property type="entry name" value="RNase_III_sf"/>
</dbReference>
<dbReference type="GO" id="GO:0010468">
    <property type="term" value="P:regulation of gene expression"/>
    <property type="evidence" value="ECO:0007669"/>
    <property type="project" value="TreeGrafter"/>
</dbReference>
<proteinExistence type="predicted"/>
<keyword evidence="3" id="KW-0378">Hydrolase</keyword>
<dbReference type="PROSITE" id="PS50137">
    <property type="entry name" value="DS_RBD"/>
    <property type="match status" value="1"/>
</dbReference>
<evidence type="ECO:0000313" key="10">
    <source>
        <dbReference type="Proteomes" id="UP001301350"/>
    </source>
</evidence>
<dbReference type="GO" id="GO:0004525">
    <property type="term" value="F:ribonuclease III activity"/>
    <property type="evidence" value="ECO:0007669"/>
    <property type="project" value="InterPro"/>
</dbReference>
<evidence type="ECO:0000256" key="5">
    <source>
        <dbReference type="PROSITE-ProRule" id="PRU00266"/>
    </source>
</evidence>
<accession>A0AAV9ITU9</accession>
<evidence type="ECO:0000259" key="7">
    <source>
        <dbReference type="PROSITE" id="PS50137"/>
    </source>
</evidence>
<dbReference type="InterPro" id="IPR000999">
    <property type="entry name" value="RNase_III_dom"/>
</dbReference>
<feature type="domain" description="RNase III" evidence="8">
    <location>
        <begin position="85"/>
        <end position="249"/>
    </location>
</feature>
<dbReference type="SUPFAM" id="SSF69065">
    <property type="entry name" value="RNase III domain-like"/>
    <property type="match status" value="1"/>
</dbReference>
<reference evidence="9 10" key="1">
    <citation type="submission" date="2022-07" db="EMBL/GenBank/DDBJ databases">
        <title>Genome-wide signatures of adaptation to extreme environments.</title>
        <authorList>
            <person name="Cho C.H."/>
            <person name="Yoon H.S."/>
        </authorList>
    </citation>
    <scope>NUCLEOTIDE SEQUENCE [LARGE SCALE GENOMIC DNA]</scope>
    <source>
        <strain evidence="9 10">DBV 063 E5</strain>
    </source>
</reference>
<feature type="region of interest" description="Disordered" evidence="6">
    <location>
        <begin position="657"/>
        <end position="686"/>
    </location>
</feature>
<evidence type="ECO:0000259" key="8">
    <source>
        <dbReference type="PROSITE" id="PS50142"/>
    </source>
</evidence>
<dbReference type="EMBL" id="JANCYW010000005">
    <property type="protein sequence ID" value="KAK4535596.1"/>
    <property type="molecule type" value="Genomic_DNA"/>
</dbReference>
<dbReference type="PROSITE" id="PS50142">
    <property type="entry name" value="RNASE_3_2"/>
    <property type="match status" value="1"/>
</dbReference>
<protein>
    <submittedName>
        <fullName evidence="9">Uncharacterized protein</fullName>
    </submittedName>
</protein>
<evidence type="ECO:0000256" key="6">
    <source>
        <dbReference type="SAM" id="MobiDB-lite"/>
    </source>
</evidence>
<keyword evidence="4 5" id="KW-0694">RNA-binding</keyword>
<evidence type="ECO:0000256" key="2">
    <source>
        <dbReference type="ARBA" id="ARBA00022759"/>
    </source>
</evidence>
<keyword evidence="2" id="KW-0255">Endonuclease</keyword>
<dbReference type="CDD" id="cd00593">
    <property type="entry name" value="RIBOc"/>
    <property type="match status" value="1"/>
</dbReference>
<keyword evidence="1" id="KW-0540">Nuclease</keyword>
<evidence type="ECO:0000256" key="1">
    <source>
        <dbReference type="ARBA" id="ARBA00022722"/>
    </source>
</evidence>
<dbReference type="SUPFAM" id="SSF54768">
    <property type="entry name" value="dsRNA-binding domain-like"/>
    <property type="match status" value="1"/>
</dbReference>
<dbReference type="AlphaFoldDB" id="A0AAV9ITU9"/>
<evidence type="ECO:0000313" key="9">
    <source>
        <dbReference type="EMBL" id="KAK4535596.1"/>
    </source>
</evidence>
<organism evidence="9 10">
    <name type="scientific">Cyanidium caldarium</name>
    <name type="common">Red alga</name>
    <dbReference type="NCBI Taxonomy" id="2771"/>
    <lineage>
        <taxon>Eukaryota</taxon>
        <taxon>Rhodophyta</taxon>
        <taxon>Bangiophyceae</taxon>
        <taxon>Cyanidiales</taxon>
        <taxon>Cyanidiaceae</taxon>
        <taxon>Cyanidium</taxon>
    </lineage>
</organism>
<dbReference type="Pfam" id="PF14622">
    <property type="entry name" value="Ribonucleas_3_3"/>
    <property type="match status" value="1"/>
</dbReference>
<sequence>MRCGVGGLLVWRSVGGQGVAGCWPLYRTSALAPVALQARRGWTVRAEAVEAPCGRPFGRTTATSGAPFVALRGIDDLKAGTLQQYQALCRRYGIPAFADVHCPDGSLVHGVRLLHRALTHASALTIHAFQDALPRCAPEQLRHHLYRRHNVGLEFVGDRVVNLCVTVHAAEVCARSPNALTASLVARQFAIVNAHVCNEHLARVACQLGLDRLLRRRLPPSPSVGESGALPVLAGAYEALVGAIFLEHGYDVAHRFVRQTLTADQPQQGAEPTWPSREATAAESSDEPVPAGDHAEPDRTSAATPMSPHPKEALERELRLWTHAARRDARQRRRGAVSEPADGQATATVPSAASPQPLEYQLVQEVGRLTDNSWFEVQLQVFGVAAARGSGRSIIVAEHDAARQVLQALGVSSPAAEAPYRLRPETLRPAALLAVLLQRVRGSEASACDAAAWRQATDGGDDAAARTVLHQMRRQFLQYKASYWRRRLDTTRPPPSELSTARLRPCIPHPASLPPGFIVEAARALHPSGVPTTPTPESLQWPAGLDYGTMAFLGHRCFALEAATRAFLDTEHDTAGGGGGDLHSRWAQLNGVERRRRLWPLARQLLRERGALNAAAVSSPQVSQDLLAVLGAACWFSGTYTVPAAFIAEVQQRLHAEERRQQRTGHPDAPAGDSDLKGGARQRAHG</sequence>
<name>A0AAV9ITU9_CYACA</name>
<feature type="region of interest" description="Disordered" evidence="6">
    <location>
        <begin position="326"/>
        <end position="353"/>
    </location>
</feature>